<name>A0A060HFY2_9ARCH</name>
<dbReference type="KEGG" id="nvn:NVIE_002990"/>
<dbReference type="AlphaFoldDB" id="A0A060HFY2"/>
<sequence length="157" mass="17888">MELKLYNQAHRIAGVLATSIRLPSTEEVRRLTISDLAIASGLSDALRDRMREYVAIDPFTVVDPFGDSDDCTYSAVLDKENPNRVVAMIVNKRDSLPQLPWSAMLGERLAKIPMTKEEAKALKHEMMPKEWGNFYPYRRNGRVAGYFMFAFQVCGQR</sequence>
<dbReference type="EMBL" id="CP007536">
    <property type="protein sequence ID" value="AIC14488.1"/>
    <property type="molecule type" value="Genomic_DNA"/>
</dbReference>
<evidence type="ECO:0000313" key="2">
    <source>
        <dbReference type="Proteomes" id="UP000027093"/>
    </source>
</evidence>
<evidence type="ECO:0000313" key="1">
    <source>
        <dbReference type="EMBL" id="AIC14488.1"/>
    </source>
</evidence>
<organism evidence="1 2">
    <name type="scientific">Nitrososphaera viennensis EN76</name>
    <dbReference type="NCBI Taxonomy" id="926571"/>
    <lineage>
        <taxon>Archaea</taxon>
        <taxon>Nitrososphaerota</taxon>
        <taxon>Nitrososphaeria</taxon>
        <taxon>Nitrososphaerales</taxon>
        <taxon>Nitrososphaeraceae</taxon>
        <taxon>Nitrososphaera</taxon>
    </lineage>
</organism>
<gene>
    <name evidence="1" type="ORF">NVIE_002990</name>
</gene>
<keyword evidence="2" id="KW-1185">Reference proteome</keyword>
<dbReference type="HOGENOM" id="CLU_1782436_0_0_2"/>
<dbReference type="Proteomes" id="UP000027093">
    <property type="component" value="Chromosome"/>
</dbReference>
<reference evidence="1 2" key="1">
    <citation type="journal article" date="2014" name="Int. J. Syst. Evol. Microbiol.">
        <title>Nitrososphaera viennensis gen. nov., sp. nov., an aerobic and mesophilic, ammonia-oxidizing archaeon from soil and a member of the archaeal phylum Thaumarchaeota.</title>
        <authorList>
            <person name="Stieglmeier M."/>
            <person name="Klingl A."/>
            <person name="Alves R.J."/>
            <person name="Rittmann S.K."/>
            <person name="Melcher M."/>
            <person name="Leisch N."/>
            <person name="Schleper C."/>
        </authorList>
    </citation>
    <scope>NUCLEOTIDE SEQUENCE [LARGE SCALE GENOMIC DNA]</scope>
    <source>
        <strain evidence="1">EN76</strain>
    </source>
</reference>
<proteinExistence type="predicted"/>
<accession>A0A060HFY2</accession>
<protein>
    <submittedName>
        <fullName evidence="1">Uncharacterized protein</fullName>
    </submittedName>
</protein>